<proteinExistence type="predicted"/>
<accession>A0AAV2GEJ5</accession>
<dbReference type="EMBL" id="OZ034821">
    <property type="protein sequence ID" value="CAL1408158.1"/>
    <property type="molecule type" value="Genomic_DNA"/>
</dbReference>
<protein>
    <submittedName>
        <fullName evidence="1">Uncharacterized protein</fullName>
    </submittedName>
</protein>
<reference evidence="1 2" key="1">
    <citation type="submission" date="2024-04" db="EMBL/GenBank/DDBJ databases">
        <authorList>
            <person name="Fracassetti M."/>
        </authorList>
    </citation>
    <scope>NUCLEOTIDE SEQUENCE [LARGE SCALE GENOMIC DNA]</scope>
</reference>
<dbReference type="PANTHER" id="PTHR46481">
    <property type="entry name" value="ZINC FINGER BED DOMAIN-CONTAINING PROTEIN 4"/>
    <property type="match status" value="1"/>
</dbReference>
<dbReference type="InterPro" id="IPR052035">
    <property type="entry name" value="ZnF_BED_domain_contain"/>
</dbReference>
<gene>
    <name evidence="1" type="ORF">LTRI10_LOCUS47777</name>
</gene>
<dbReference type="AlphaFoldDB" id="A0AAV2GEJ5"/>
<dbReference type="Proteomes" id="UP001497516">
    <property type="component" value="Chromosome 8"/>
</dbReference>
<dbReference type="PANTHER" id="PTHR46481:SF11">
    <property type="entry name" value="ZINC FINGER BED DOMAIN-CONTAINING PROTEIN RICESLEEPER 2-LIKE"/>
    <property type="match status" value="1"/>
</dbReference>
<dbReference type="InterPro" id="IPR012337">
    <property type="entry name" value="RNaseH-like_sf"/>
</dbReference>
<evidence type="ECO:0000313" key="1">
    <source>
        <dbReference type="EMBL" id="CAL1408158.1"/>
    </source>
</evidence>
<dbReference type="SUPFAM" id="SSF53098">
    <property type="entry name" value="Ribonuclease H-like"/>
    <property type="match status" value="1"/>
</dbReference>
<evidence type="ECO:0000313" key="2">
    <source>
        <dbReference type="Proteomes" id="UP001497516"/>
    </source>
</evidence>
<sequence length="150" mass="16912">MAVTAHYIDNSWVLRSHMLRFAYVPAPHTAERLGTVLVNCLLDWNVDSKMMLLLEQEYWKDVSPLQVKPIWSSSNLMLKLLKSKPLVSSFLKINQDLFCLSFVALAAGWNQGMQNAALLLLLESGVWRPKVKSFSCCCAAVAIEVVLEDQ</sequence>
<organism evidence="1 2">
    <name type="scientific">Linum trigynum</name>
    <dbReference type="NCBI Taxonomy" id="586398"/>
    <lineage>
        <taxon>Eukaryota</taxon>
        <taxon>Viridiplantae</taxon>
        <taxon>Streptophyta</taxon>
        <taxon>Embryophyta</taxon>
        <taxon>Tracheophyta</taxon>
        <taxon>Spermatophyta</taxon>
        <taxon>Magnoliopsida</taxon>
        <taxon>eudicotyledons</taxon>
        <taxon>Gunneridae</taxon>
        <taxon>Pentapetalae</taxon>
        <taxon>rosids</taxon>
        <taxon>fabids</taxon>
        <taxon>Malpighiales</taxon>
        <taxon>Linaceae</taxon>
        <taxon>Linum</taxon>
    </lineage>
</organism>
<keyword evidence="2" id="KW-1185">Reference proteome</keyword>
<name>A0AAV2GEJ5_9ROSI</name>